<feature type="modified residue" description="4-aspartylphosphate" evidence="5">
    <location>
        <position position="57"/>
    </location>
</feature>
<keyword evidence="3" id="KW-0805">Transcription regulation</keyword>
<dbReference type="InterPro" id="IPR058031">
    <property type="entry name" value="AAA_lid_NorR"/>
</dbReference>
<keyword evidence="9" id="KW-1185">Reference proteome</keyword>
<dbReference type="InterPro" id="IPR025662">
    <property type="entry name" value="Sigma_54_int_dom_ATP-bd_1"/>
</dbReference>
<dbReference type="InterPro" id="IPR011006">
    <property type="entry name" value="CheY-like_superfamily"/>
</dbReference>
<dbReference type="InterPro" id="IPR009057">
    <property type="entry name" value="Homeodomain-like_sf"/>
</dbReference>
<evidence type="ECO:0000256" key="2">
    <source>
        <dbReference type="ARBA" id="ARBA00022840"/>
    </source>
</evidence>
<dbReference type="Gene3D" id="3.40.50.2300">
    <property type="match status" value="1"/>
</dbReference>
<dbReference type="Pfam" id="PF00158">
    <property type="entry name" value="Sigma54_activat"/>
    <property type="match status" value="1"/>
</dbReference>
<keyword evidence="4" id="KW-0804">Transcription</keyword>
<dbReference type="PROSITE" id="PS00675">
    <property type="entry name" value="SIGMA54_INTERACT_1"/>
    <property type="match status" value="1"/>
</dbReference>
<dbReference type="SMART" id="SM00448">
    <property type="entry name" value="REC"/>
    <property type="match status" value="1"/>
</dbReference>
<dbReference type="CDD" id="cd00009">
    <property type="entry name" value="AAA"/>
    <property type="match status" value="1"/>
</dbReference>
<dbReference type="InterPro" id="IPR001789">
    <property type="entry name" value="Sig_transdc_resp-reg_receiver"/>
</dbReference>
<evidence type="ECO:0000256" key="1">
    <source>
        <dbReference type="ARBA" id="ARBA00022741"/>
    </source>
</evidence>
<keyword evidence="1" id="KW-0547">Nucleotide-binding</keyword>
<dbReference type="InterPro" id="IPR003593">
    <property type="entry name" value="AAA+_ATPase"/>
</dbReference>
<dbReference type="Gene3D" id="1.10.10.60">
    <property type="entry name" value="Homeodomain-like"/>
    <property type="match status" value="1"/>
</dbReference>
<dbReference type="PROSITE" id="PS50045">
    <property type="entry name" value="SIGMA54_INTERACT_4"/>
    <property type="match status" value="1"/>
</dbReference>
<dbReference type="Gene3D" id="1.10.8.60">
    <property type="match status" value="1"/>
</dbReference>
<evidence type="ECO:0000256" key="5">
    <source>
        <dbReference type="PROSITE-ProRule" id="PRU00169"/>
    </source>
</evidence>
<dbReference type="Proteomes" id="UP000284853">
    <property type="component" value="Unassembled WGS sequence"/>
</dbReference>
<keyword evidence="2" id="KW-0067">ATP-binding</keyword>
<dbReference type="InterPro" id="IPR002078">
    <property type="entry name" value="Sigma_54_int"/>
</dbReference>
<accession>A0ABX9Q0M0</accession>
<dbReference type="InterPro" id="IPR025944">
    <property type="entry name" value="Sigma_54_int_dom_CS"/>
</dbReference>
<dbReference type="PROSITE" id="PS50110">
    <property type="entry name" value="RESPONSE_REGULATORY"/>
    <property type="match status" value="1"/>
</dbReference>
<evidence type="ECO:0000313" key="9">
    <source>
        <dbReference type="Proteomes" id="UP000284853"/>
    </source>
</evidence>
<dbReference type="Gene3D" id="3.40.50.300">
    <property type="entry name" value="P-loop containing nucleotide triphosphate hydrolases"/>
    <property type="match status" value="1"/>
</dbReference>
<evidence type="ECO:0000259" key="6">
    <source>
        <dbReference type="PROSITE" id="PS50045"/>
    </source>
</evidence>
<dbReference type="SUPFAM" id="SSF52172">
    <property type="entry name" value="CheY-like"/>
    <property type="match status" value="1"/>
</dbReference>
<evidence type="ECO:0000313" key="8">
    <source>
        <dbReference type="EMBL" id="RKF70428.1"/>
    </source>
</evidence>
<organism evidence="8 9">
    <name type="scientific">Rahnella variigena</name>
    <dbReference type="NCBI Taxonomy" id="574964"/>
    <lineage>
        <taxon>Bacteria</taxon>
        <taxon>Pseudomonadati</taxon>
        <taxon>Pseudomonadota</taxon>
        <taxon>Gammaproteobacteria</taxon>
        <taxon>Enterobacterales</taxon>
        <taxon>Yersiniaceae</taxon>
        <taxon>Rahnella</taxon>
    </lineage>
</organism>
<evidence type="ECO:0000256" key="3">
    <source>
        <dbReference type="ARBA" id="ARBA00023015"/>
    </source>
</evidence>
<dbReference type="SMART" id="SM00382">
    <property type="entry name" value="AAA"/>
    <property type="match status" value="1"/>
</dbReference>
<dbReference type="PROSITE" id="PS00688">
    <property type="entry name" value="SIGMA54_INTERACT_3"/>
    <property type="match status" value="1"/>
</dbReference>
<dbReference type="InterPro" id="IPR027417">
    <property type="entry name" value="P-loop_NTPase"/>
</dbReference>
<dbReference type="Pfam" id="PF25601">
    <property type="entry name" value="AAA_lid_14"/>
    <property type="match status" value="1"/>
</dbReference>
<gene>
    <name evidence="8" type="ORF">CKQ54_19505</name>
</gene>
<dbReference type="NCBIfam" id="NF011695">
    <property type="entry name" value="PRK15115.1"/>
    <property type="match status" value="1"/>
</dbReference>
<reference evidence="8 9" key="1">
    <citation type="submission" date="2017-08" db="EMBL/GenBank/DDBJ databases">
        <title>Comparative genomics of bacteria isolated from necrotic lesions of AOD affected trees.</title>
        <authorList>
            <person name="Doonan J."/>
            <person name="Denman S."/>
            <person name="Mcdonald J.E."/>
        </authorList>
    </citation>
    <scope>NUCLEOTIDE SEQUENCE [LARGE SCALE GENOMIC DNA]</scope>
    <source>
        <strain evidence="8 9">CIP 105588</strain>
    </source>
</reference>
<evidence type="ECO:0000259" key="7">
    <source>
        <dbReference type="PROSITE" id="PS50110"/>
    </source>
</evidence>
<dbReference type="PANTHER" id="PTHR32071:SF116">
    <property type="entry name" value="TRANSCRIPTIONAL REGULATORY PROTEIN GLRR"/>
    <property type="match status" value="1"/>
</dbReference>
<comment type="caution">
    <text evidence="8">The sequence shown here is derived from an EMBL/GenBank/DDBJ whole genome shotgun (WGS) entry which is preliminary data.</text>
</comment>
<proteinExistence type="predicted"/>
<dbReference type="GeneID" id="302710995"/>
<name>A0ABX9Q0M0_9GAMM</name>
<dbReference type="PANTHER" id="PTHR32071">
    <property type="entry name" value="TRANSCRIPTIONAL REGULATORY PROTEIN"/>
    <property type="match status" value="1"/>
</dbReference>
<dbReference type="EMBL" id="NSDJ01000001">
    <property type="protein sequence ID" value="RKF70428.1"/>
    <property type="molecule type" value="Genomic_DNA"/>
</dbReference>
<protein>
    <submittedName>
        <fullName evidence="8">Two-component system response regulator GlrR</fullName>
    </submittedName>
</protein>
<feature type="domain" description="Response regulatory" evidence="7">
    <location>
        <begin position="8"/>
        <end position="122"/>
    </location>
</feature>
<dbReference type="SUPFAM" id="SSF52540">
    <property type="entry name" value="P-loop containing nucleoside triphosphate hydrolases"/>
    <property type="match status" value="1"/>
</dbReference>
<feature type="domain" description="Sigma-54 factor interaction" evidence="6">
    <location>
        <begin position="137"/>
        <end position="366"/>
    </location>
</feature>
<keyword evidence="5" id="KW-0597">Phosphoprotein</keyword>
<sequence>MTLRKAASLLLVDDDPSLLKLLGMRLTSEGFRVTTAESGAEALRVLHRERIDLVLSDLRMDEMDGMALFAEIQKFQPGMPVIILTAHGSIPDAVAATQQGVFSFLTKPVDRDALYKAIDEALAQSSPSADESWRESIVTRSPIMLRLLEQANMVAQSDVSVLINGQSGTGKEVLAQAIHGASPRGKKAFIAINCGALPEQLLESELFGHAKGAFTGAVSSREGLFQAATGGTLFLDEIGDMPLSLQVKLLRVLQERKVRPLGSNQDVDVDVRIISATHRDLPKAMEKGEFREDLFYRLNVVGLKLPTLSERSEDIPLLANHLLRVAAQRHKPFVRSFSTDALKRLMAASWPGNVRQLVNVIEQCVALTSAPVISEALVQQALEGENTALPTFADARNQFELNYLRKLLQITKGNVTQAARIAGRNRTEFYKLLSRHELEATDFKE</sequence>
<dbReference type="RefSeq" id="WP_120161518.1">
    <property type="nucleotide sequence ID" value="NZ_JBLYPM010000003.1"/>
</dbReference>
<dbReference type="SUPFAM" id="SSF46689">
    <property type="entry name" value="Homeodomain-like"/>
    <property type="match status" value="1"/>
</dbReference>
<evidence type="ECO:0000256" key="4">
    <source>
        <dbReference type="ARBA" id="ARBA00023163"/>
    </source>
</evidence>
<dbReference type="Pfam" id="PF00072">
    <property type="entry name" value="Response_reg"/>
    <property type="match status" value="1"/>
</dbReference>